<keyword evidence="1" id="KW-0812">Transmembrane</keyword>
<evidence type="ECO:0000313" key="2">
    <source>
        <dbReference type="EMBL" id="GMH80035.1"/>
    </source>
</evidence>
<comment type="caution">
    <text evidence="2">The sequence shown here is derived from an EMBL/GenBank/DDBJ whole genome shotgun (WGS) entry which is preliminary data.</text>
</comment>
<dbReference type="AlphaFoldDB" id="A0A9W7B5L9"/>
<evidence type="ECO:0000313" key="3">
    <source>
        <dbReference type="Proteomes" id="UP001165085"/>
    </source>
</evidence>
<keyword evidence="3" id="KW-1185">Reference proteome</keyword>
<feature type="transmembrane region" description="Helical" evidence="1">
    <location>
        <begin position="36"/>
        <end position="55"/>
    </location>
</feature>
<name>A0A9W7B5L9_9STRA</name>
<sequence length="74" mass="8417">MFAFFERIAARHPPTFRAPWGTFIAKEISRPGFKEFFAGGIFAFLVCGVGVQSTITDEDRKGSKYYQQFVMGKK</sequence>
<organism evidence="2 3">
    <name type="scientific">Triparma strigata</name>
    <dbReference type="NCBI Taxonomy" id="1606541"/>
    <lineage>
        <taxon>Eukaryota</taxon>
        <taxon>Sar</taxon>
        <taxon>Stramenopiles</taxon>
        <taxon>Ochrophyta</taxon>
        <taxon>Bolidophyceae</taxon>
        <taxon>Parmales</taxon>
        <taxon>Triparmaceae</taxon>
        <taxon>Triparma</taxon>
    </lineage>
</organism>
<reference evidence="3" key="1">
    <citation type="journal article" date="2023" name="Commun. Biol.">
        <title>Genome analysis of Parmales, the sister group of diatoms, reveals the evolutionary specialization of diatoms from phago-mixotrophs to photoautotrophs.</title>
        <authorList>
            <person name="Ban H."/>
            <person name="Sato S."/>
            <person name="Yoshikawa S."/>
            <person name="Yamada K."/>
            <person name="Nakamura Y."/>
            <person name="Ichinomiya M."/>
            <person name="Sato N."/>
            <person name="Blanc-Mathieu R."/>
            <person name="Endo H."/>
            <person name="Kuwata A."/>
            <person name="Ogata H."/>
        </authorList>
    </citation>
    <scope>NUCLEOTIDE SEQUENCE [LARGE SCALE GENOMIC DNA]</scope>
    <source>
        <strain evidence="3">NIES 3701</strain>
    </source>
</reference>
<keyword evidence="1" id="KW-1133">Transmembrane helix</keyword>
<proteinExistence type="predicted"/>
<dbReference type="OrthoDB" id="184055at2759"/>
<keyword evidence="1" id="KW-0472">Membrane</keyword>
<accession>A0A9W7B5L9</accession>
<protein>
    <submittedName>
        <fullName evidence="2">Uncharacterized protein</fullName>
    </submittedName>
</protein>
<dbReference type="Proteomes" id="UP001165085">
    <property type="component" value="Unassembled WGS sequence"/>
</dbReference>
<evidence type="ECO:0000256" key="1">
    <source>
        <dbReference type="SAM" id="Phobius"/>
    </source>
</evidence>
<dbReference type="EMBL" id="BRXY01000240">
    <property type="protein sequence ID" value="GMH80035.1"/>
    <property type="molecule type" value="Genomic_DNA"/>
</dbReference>
<gene>
    <name evidence="2" type="ORF">TrST_g2830</name>
</gene>